<reference evidence="4" key="1">
    <citation type="journal article" date="2019" name="Int. J. Syst. Evol. Microbiol.">
        <title>The Global Catalogue of Microorganisms (GCM) 10K type strain sequencing project: providing services to taxonomists for standard genome sequencing and annotation.</title>
        <authorList>
            <consortium name="The Broad Institute Genomics Platform"/>
            <consortium name="The Broad Institute Genome Sequencing Center for Infectious Disease"/>
            <person name="Wu L."/>
            <person name="Ma J."/>
        </authorList>
    </citation>
    <scope>NUCLEOTIDE SEQUENCE [LARGE SCALE GENOMIC DNA]</scope>
    <source>
        <strain evidence="4">KCTC 42911</strain>
    </source>
</reference>
<dbReference type="InterPro" id="IPR040079">
    <property type="entry name" value="Glutathione_S-Trfase"/>
</dbReference>
<dbReference type="InterPro" id="IPR010987">
    <property type="entry name" value="Glutathione-S-Trfase_C-like"/>
</dbReference>
<dbReference type="PANTHER" id="PTHR44051">
    <property type="entry name" value="GLUTATHIONE S-TRANSFERASE-RELATED"/>
    <property type="match status" value="1"/>
</dbReference>
<dbReference type="RefSeq" id="WP_386734330.1">
    <property type="nucleotide sequence ID" value="NZ_JBHRXI010000004.1"/>
</dbReference>
<organism evidence="3 4">
    <name type="scientific">Lutimaribacter marinistellae</name>
    <dbReference type="NCBI Taxonomy" id="1820329"/>
    <lineage>
        <taxon>Bacteria</taxon>
        <taxon>Pseudomonadati</taxon>
        <taxon>Pseudomonadota</taxon>
        <taxon>Alphaproteobacteria</taxon>
        <taxon>Rhodobacterales</taxon>
        <taxon>Roseobacteraceae</taxon>
        <taxon>Lutimaribacter</taxon>
    </lineage>
</organism>
<dbReference type="CDD" id="cd03046">
    <property type="entry name" value="GST_N_GTT1_like"/>
    <property type="match status" value="1"/>
</dbReference>
<evidence type="ECO:0000313" key="3">
    <source>
        <dbReference type="EMBL" id="MFC3613154.1"/>
    </source>
</evidence>
<evidence type="ECO:0000259" key="2">
    <source>
        <dbReference type="PROSITE" id="PS50405"/>
    </source>
</evidence>
<dbReference type="Proteomes" id="UP001595629">
    <property type="component" value="Unassembled WGS sequence"/>
</dbReference>
<dbReference type="EMBL" id="JBHRXI010000004">
    <property type="protein sequence ID" value="MFC3613154.1"/>
    <property type="molecule type" value="Genomic_DNA"/>
</dbReference>
<name>A0ABV7TC84_9RHOB</name>
<proteinExistence type="predicted"/>
<dbReference type="PROSITE" id="PS50405">
    <property type="entry name" value="GST_CTER"/>
    <property type="match status" value="1"/>
</dbReference>
<comment type="caution">
    <text evidence="3">The sequence shown here is derived from an EMBL/GenBank/DDBJ whole genome shotgun (WGS) entry which is preliminary data.</text>
</comment>
<dbReference type="InterPro" id="IPR036282">
    <property type="entry name" value="Glutathione-S-Trfase_C_sf"/>
</dbReference>
<dbReference type="PANTHER" id="PTHR44051:SF8">
    <property type="entry name" value="GLUTATHIONE S-TRANSFERASE GSTA"/>
    <property type="match status" value="1"/>
</dbReference>
<dbReference type="SUPFAM" id="SSF52833">
    <property type="entry name" value="Thioredoxin-like"/>
    <property type="match status" value="1"/>
</dbReference>
<accession>A0ABV7TC84</accession>
<dbReference type="SFLD" id="SFLDG00358">
    <property type="entry name" value="Main_(cytGST)"/>
    <property type="match status" value="1"/>
</dbReference>
<protein>
    <submittedName>
        <fullName evidence="3">Glutathione S-transferase family protein</fullName>
    </submittedName>
</protein>
<dbReference type="Gene3D" id="3.40.30.10">
    <property type="entry name" value="Glutaredoxin"/>
    <property type="match status" value="1"/>
</dbReference>
<sequence>MYQIYGSPKTRALRVTWLLEELGQPYDVDPVGPGDAKVKELNGSGKVPVLVEGEAVLSDSTAIMTYLADKHGALTFPAGTLDRARQDALTHTILDEFDAILWTAARHSFVLPQDQRVPAIKESLVWEFSRNAARLAERFEGPFLMGETMTIADIICAHCLSWAKNAGFPIESEVLSEYGKAMRARPAFRRAIGQPA</sequence>
<dbReference type="InterPro" id="IPR004045">
    <property type="entry name" value="Glutathione_S-Trfase_N"/>
</dbReference>
<dbReference type="InterPro" id="IPR036249">
    <property type="entry name" value="Thioredoxin-like_sf"/>
</dbReference>
<dbReference type="PROSITE" id="PS50404">
    <property type="entry name" value="GST_NTER"/>
    <property type="match status" value="1"/>
</dbReference>
<keyword evidence="4" id="KW-1185">Reference proteome</keyword>
<feature type="domain" description="GST N-terminal" evidence="1">
    <location>
        <begin position="1"/>
        <end position="75"/>
    </location>
</feature>
<dbReference type="SFLD" id="SFLDS00019">
    <property type="entry name" value="Glutathione_Transferase_(cytos"/>
    <property type="match status" value="1"/>
</dbReference>
<evidence type="ECO:0000259" key="1">
    <source>
        <dbReference type="PROSITE" id="PS50404"/>
    </source>
</evidence>
<dbReference type="Gene3D" id="1.20.1050.10">
    <property type="match status" value="1"/>
</dbReference>
<dbReference type="Pfam" id="PF13417">
    <property type="entry name" value="GST_N_3"/>
    <property type="match status" value="1"/>
</dbReference>
<dbReference type="SUPFAM" id="SSF47616">
    <property type="entry name" value="GST C-terminal domain-like"/>
    <property type="match status" value="1"/>
</dbReference>
<feature type="domain" description="GST C-terminal" evidence="2">
    <location>
        <begin position="79"/>
        <end position="196"/>
    </location>
</feature>
<gene>
    <name evidence="3" type="ORF">ACFORG_05215</name>
</gene>
<evidence type="ECO:0000313" key="4">
    <source>
        <dbReference type="Proteomes" id="UP001595629"/>
    </source>
</evidence>